<dbReference type="OMA" id="MPVYYSH"/>
<keyword evidence="9" id="KW-1185">Reference proteome</keyword>
<feature type="transmembrane region" description="Helical" evidence="6">
    <location>
        <begin position="131"/>
        <end position="154"/>
    </location>
</feature>
<protein>
    <recommendedName>
        <fullName evidence="7">TLC domain-containing protein</fullName>
    </recommendedName>
</protein>
<evidence type="ECO:0000256" key="3">
    <source>
        <dbReference type="ARBA" id="ARBA00022989"/>
    </source>
</evidence>
<dbReference type="RefSeq" id="XP_003685566.1">
    <property type="nucleotide sequence ID" value="XM_003685518.1"/>
</dbReference>
<reference evidence="8 9" key="1">
    <citation type="journal article" date="2011" name="Proc. Natl. Acad. Sci. U.S.A.">
        <title>Evolutionary erosion of yeast sex chromosomes by mating-type switching accidents.</title>
        <authorList>
            <person name="Gordon J.L."/>
            <person name="Armisen D."/>
            <person name="Proux-Wera E."/>
            <person name="Oheigeartaigh S.S."/>
            <person name="Byrne K.P."/>
            <person name="Wolfe K.H."/>
        </authorList>
    </citation>
    <scope>NUCLEOTIDE SEQUENCE [LARGE SCALE GENOMIC DNA]</scope>
    <source>
        <strain evidence="9">ATCC 24235 / CBS 4417 / NBRC 1672 / NRRL Y-8282 / UCD 70-5</strain>
    </source>
</reference>
<dbReference type="HOGENOM" id="CLU_034597_0_1_1"/>
<dbReference type="GO" id="GO:0055088">
    <property type="term" value="P:lipid homeostasis"/>
    <property type="evidence" value="ECO:0007669"/>
    <property type="project" value="TreeGrafter"/>
</dbReference>
<keyword evidence="3 6" id="KW-1133">Transmembrane helix</keyword>
<dbReference type="KEGG" id="tpf:TPHA_0E00360"/>
<feature type="transmembrane region" description="Helical" evidence="6">
    <location>
        <begin position="208"/>
        <end position="231"/>
    </location>
</feature>
<evidence type="ECO:0000256" key="5">
    <source>
        <dbReference type="PROSITE-ProRule" id="PRU00205"/>
    </source>
</evidence>
<dbReference type="Proteomes" id="UP000005666">
    <property type="component" value="Chromosome 5"/>
</dbReference>
<keyword evidence="4 5" id="KW-0472">Membrane</keyword>
<dbReference type="OrthoDB" id="10266980at2759"/>
<evidence type="ECO:0000313" key="8">
    <source>
        <dbReference type="EMBL" id="CCE63132.1"/>
    </source>
</evidence>
<dbReference type="InterPro" id="IPR006634">
    <property type="entry name" value="TLC-dom"/>
</dbReference>
<name>G8BTA4_TETPH</name>
<dbReference type="SMART" id="SM00724">
    <property type="entry name" value="TLC"/>
    <property type="match status" value="1"/>
</dbReference>
<dbReference type="InterPro" id="IPR050846">
    <property type="entry name" value="TLCD"/>
</dbReference>
<dbReference type="GO" id="GO:0005783">
    <property type="term" value="C:endoplasmic reticulum"/>
    <property type="evidence" value="ECO:0007669"/>
    <property type="project" value="TreeGrafter"/>
</dbReference>
<feature type="transmembrane region" description="Helical" evidence="6">
    <location>
        <begin position="63"/>
        <end position="83"/>
    </location>
</feature>
<dbReference type="PANTHER" id="PTHR13439">
    <property type="entry name" value="CT120 PROTEIN"/>
    <property type="match status" value="1"/>
</dbReference>
<sequence length="283" mass="32798">MISDPLLAYSWFPESENLYLSHLHEVVLSFLFYQILSSYVAPKVNELIFKKPYENITDEKAKIDFDIHTVSMVQCILSIILALPSLQLPFNLNVVTYQDDFSSLVAALTVGYFIWDCVICVRYYKLYGLQFLIHALVSLYVFGTTLLPFCQPWIGKFLLFEASTPFVNINWYIIQLTKMSEKLQKGSKTIEKNSKPIVPVWFNVFNGVILMFVFFTVRILWGFSAVAIVVYEMYKIRDQLPMFLSVSVILLNSIMNYLNVIWFSKMVSIARKQASSFKKTHSD</sequence>
<dbReference type="GO" id="GO:0016020">
    <property type="term" value="C:membrane"/>
    <property type="evidence" value="ECO:0007669"/>
    <property type="project" value="UniProtKB-SubCell"/>
</dbReference>
<comment type="subcellular location">
    <subcellularLocation>
        <location evidence="1">Membrane</location>
        <topology evidence="1">Multi-pass membrane protein</topology>
    </subcellularLocation>
</comment>
<feature type="domain" description="TLC" evidence="7">
    <location>
        <begin position="60"/>
        <end position="275"/>
    </location>
</feature>
<dbReference type="GeneID" id="11531282"/>
<feature type="transmembrane region" description="Helical" evidence="6">
    <location>
        <begin position="243"/>
        <end position="263"/>
    </location>
</feature>
<evidence type="ECO:0000313" key="9">
    <source>
        <dbReference type="Proteomes" id="UP000005666"/>
    </source>
</evidence>
<dbReference type="PANTHER" id="PTHR13439:SF0">
    <property type="entry name" value="TOPOISOMERASE I DAMAGE AFFECTED PROTEIN 4"/>
    <property type="match status" value="1"/>
</dbReference>
<feature type="transmembrane region" description="Helical" evidence="6">
    <location>
        <begin position="20"/>
        <end position="42"/>
    </location>
</feature>
<feature type="transmembrane region" description="Helical" evidence="6">
    <location>
        <begin position="103"/>
        <end position="124"/>
    </location>
</feature>
<evidence type="ECO:0000256" key="6">
    <source>
        <dbReference type="SAM" id="Phobius"/>
    </source>
</evidence>
<organism evidence="8 9">
    <name type="scientific">Tetrapisispora phaffii (strain ATCC 24235 / CBS 4417 / NBRC 1672 / NRRL Y-8282 / UCD 70-5)</name>
    <name type="common">Yeast</name>
    <name type="synonym">Fabospora phaffii</name>
    <dbReference type="NCBI Taxonomy" id="1071381"/>
    <lineage>
        <taxon>Eukaryota</taxon>
        <taxon>Fungi</taxon>
        <taxon>Dikarya</taxon>
        <taxon>Ascomycota</taxon>
        <taxon>Saccharomycotina</taxon>
        <taxon>Saccharomycetes</taxon>
        <taxon>Saccharomycetales</taxon>
        <taxon>Saccharomycetaceae</taxon>
        <taxon>Tetrapisispora</taxon>
    </lineage>
</organism>
<dbReference type="AlphaFoldDB" id="G8BTA4"/>
<dbReference type="eggNOG" id="KOG4561">
    <property type="taxonomic scope" value="Eukaryota"/>
</dbReference>
<dbReference type="Pfam" id="PF03798">
    <property type="entry name" value="TRAM_LAG1_CLN8"/>
    <property type="match status" value="1"/>
</dbReference>
<dbReference type="EMBL" id="HE612860">
    <property type="protein sequence ID" value="CCE63132.1"/>
    <property type="molecule type" value="Genomic_DNA"/>
</dbReference>
<proteinExistence type="predicted"/>
<keyword evidence="2 5" id="KW-0812">Transmembrane</keyword>
<gene>
    <name evidence="8" type="primary">TPHA0E00360</name>
    <name evidence="8" type="ordered locus">TPHA_0E00360</name>
</gene>
<evidence type="ECO:0000256" key="1">
    <source>
        <dbReference type="ARBA" id="ARBA00004141"/>
    </source>
</evidence>
<accession>G8BTA4</accession>
<evidence type="ECO:0000256" key="2">
    <source>
        <dbReference type="ARBA" id="ARBA00022692"/>
    </source>
</evidence>
<dbReference type="PROSITE" id="PS50922">
    <property type="entry name" value="TLC"/>
    <property type="match status" value="1"/>
</dbReference>
<evidence type="ECO:0000259" key="7">
    <source>
        <dbReference type="PROSITE" id="PS50922"/>
    </source>
</evidence>
<evidence type="ECO:0000256" key="4">
    <source>
        <dbReference type="ARBA" id="ARBA00023136"/>
    </source>
</evidence>